<evidence type="ECO:0000256" key="1">
    <source>
        <dbReference type="SAM" id="MobiDB-lite"/>
    </source>
</evidence>
<feature type="region of interest" description="Disordered" evidence="1">
    <location>
        <begin position="260"/>
        <end position="654"/>
    </location>
</feature>
<feature type="compositionally biased region" description="Basic and acidic residues" evidence="1">
    <location>
        <begin position="89"/>
        <end position="112"/>
    </location>
</feature>
<dbReference type="AlphaFoldDB" id="A0A8T0GYH4"/>
<dbReference type="Proteomes" id="UP000822688">
    <property type="component" value="Chromosome 9"/>
</dbReference>
<evidence type="ECO:0000313" key="2">
    <source>
        <dbReference type="EMBL" id="KAG0561952.1"/>
    </source>
</evidence>
<protein>
    <submittedName>
        <fullName evidence="2">Uncharacterized protein</fullName>
    </submittedName>
</protein>
<feature type="compositionally biased region" description="Polar residues" evidence="1">
    <location>
        <begin position="357"/>
        <end position="392"/>
    </location>
</feature>
<accession>A0A8T0GYH4</accession>
<feature type="compositionally biased region" description="Basic and acidic residues" evidence="1">
    <location>
        <begin position="162"/>
        <end position="191"/>
    </location>
</feature>
<feature type="compositionally biased region" description="Basic and acidic residues" evidence="1">
    <location>
        <begin position="331"/>
        <end position="350"/>
    </location>
</feature>
<feature type="compositionally biased region" description="Basic and acidic residues" evidence="1">
    <location>
        <begin position="122"/>
        <end position="150"/>
    </location>
</feature>
<feature type="compositionally biased region" description="Basic and acidic residues" evidence="1">
    <location>
        <begin position="548"/>
        <end position="562"/>
    </location>
</feature>
<feature type="compositionally biased region" description="Basic and acidic residues" evidence="1">
    <location>
        <begin position="634"/>
        <end position="654"/>
    </location>
</feature>
<feature type="compositionally biased region" description="Basic and acidic residues" evidence="1">
    <location>
        <begin position="502"/>
        <end position="536"/>
    </location>
</feature>
<feature type="compositionally biased region" description="Polar residues" evidence="1">
    <location>
        <begin position="265"/>
        <end position="279"/>
    </location>
</feature>
<feature type="compositionally biased region" description="Polar residues" evidence="1">
    <location>
        <begin position="597"/>
        <end position="606"/>
    </location>
</feature>
<name>A0A8T0GYH4_CERPU</name>
<feature type="compositionally biased region" description="Basic and acidic residues" evidence="1">
    <location>
        <begin position="582"/>
        <end position="596"/>
    </location>
</feature>
<feature type="compositionally biased region" description="Basic and acidic residues" evidence="1">
    <location>
        <begin position="607"/>
        <end position="621"/>
    </location>
</feature>
<comment type="caution">
    <text evidence="2">The sequence shown here is derived from an EMBL/GenBank/DDBJ whole genome shotgun (WGS) entry which is preliminary data.</text>
</comment>
<reference evidence="2" key="1">
    <citation type="submission" date="2020-06" db="EMBL/GenBank/DDBJ databases">
        <title>WGS assembly of Ceratodon purpureus strain R40.</title>
        <authorList>
            <person name="Carey S.B."/>
            <person name="Jenkins J."/>
            <person name="Shu S."/>
            <person name="Lovell J.T."/>
            <person name="Sreedasyam A."/>
            <person name="Maumus F."/>
            <person name="Tiley G.P."/>
            <person name="Fernandez-Pozo N."/>
            <person name="Barry K."/>
            <person name="Chen C."/>
            <person name="Wang M."/>
            <person name="Lipzen A."/>
            <person name="Daum C."/>
            <person name="Saski C.A."/>
            <person name="Payton A.C."/>
            <person name="Mcbreen J.C."/>
            <person name="Conrad R.E."/>
            <person name="Kollar L.M."/>
            <person name="Olsson S."/>
            <person name="Huttunen S."/>
            <person name="Landis J.B."/>
            <person name="Wickett N.J."/>
            <person name="Johnson M.G."/>
            <person name="Rensing S.A."/>
            <person name="Grimwood J."/>
            <person name="Schmutz J."/>
            <person name="Mcdaniel S.F."/>
        </authorList>
    </citation>
    <scope>NUCLEOTIDE SEQUENCE</scope>
    <source>
        <strain evidence="2">R40</strain>
    </source>
</reference>
<proteinExistence type="predicted"/>
<feature type="compositionally biased region" description="Polar residues" evidence="1">
    <location>
        <begin position="199"/>
        <end position="212"/>
    </location>
</feature>
<keyword evidence="3" id="KW-1185">Reference proteome</keyword>
<dbReference type="EMBL" id="CM026430">
    <property type="protein sequence ID" value="KAG0561952.1"/>
    <property type="molecule type" value="Genomic_DNA"/>
</dbReference>
<feature type="compositionally biased region" description="Basic and acidic residues" evidence="1">
    <location>
        <begin position="462"/>
        <end position="487"/>
    </location>
</feature>
<organism evidence="2 3">
    <name type="scientific">Ceratodon purpureus</name>
    <name type="common">Fire moss</name>
    <name type="synonym">Dicranum purpureum</name>
    <dbReference type="NCBI Taxonomy" id="3225"/>
    <lineage>
        <taxon>Eukaryota</taxon>
        <taxon>Viridiplantae</taxon>
        <taxon>Streptophyta</taxon>
        <taxon>Embryophyta</taxon>
        <taxon>Bryophyta</taxon>
        <taxon>Bryophytina</taxon>
        <taxon>Bryopsida</taxon>
        <taxon>Dicranidae</taxon>
        <taxon>Pseudoditrichales</taxon>
        <taxon>Ditrichaceae</taxon>
        <taxon>Ceratodon</taxon>
    </lineage>
</organism>
<gene>
    <name evidence="2" type="ORF">KC19_9G105700</name>
</gene>
<feature type="compositionally biased region" description="Basic and acidic residues" evidence="1">
    <location>
        <begin position="395"/>
        <end position="434"/>
    </location>
</feature>
<feature type="region of interest" description="Disordered" evidence="1">
    <location>
        <begin position="74"/>
        <end position="233"/>
    </location>
</feature>
<evidence type="ECO:0000313" key="3">
    <source>
        <dbReference type="Proteomes" id="UP000822688"/>
    </source>
</evidence>
<sequence length="654" mass="72331">MNSPSARFRMFRQHSQRYSRTNLAKGLKVKHVLQIAVVVVVLTWVMYELNLSIKPASQTGSAVFDDAEQEAFLGRKALKPEGGPGKFGWGEEKGTMPKDVQKELATDRDDSVTKSSQEENFDASRTEEDSDDQGDRDISELDIERAADQDEKSEDETMPNDVQHDVGTDFEELKNEQARVEQEENGKAGKDDDVDEDSASQAQDNEATTSVDAITEGGSDDANHQAGVVDKEKVARETTIATFMGAFNADSILKPKLDKLDEGQTDNTSRVNLDENLNSAIDPLKKTSEDSGEEVAEEKTADQIGEVKSADQNEEEVAEEKSADQDEEEKSADQNEEEKSANEDEVIGEKDAEDETLVTSQDSTVLNRTGNNPNNQSEVEGTQRNLDMQSEGQPDENKEKTEDSVETNDEGKVVDEKLATHSHVQEQEEKKQEEAVEEKDGDTQIQQEAVVKKTESTTQSELKSEGADVEVEKKADESEAIEGEKNKLVQPEEEADGQTGLDAEKDRLLAEKSIQDFRGTLAKDEAETEQDHDSGETKNVSESQQDDTEQKKDEYVETKSAKLQETQVETDSQSAEDSSDSSDSKLEKNSQEDHSAETVNTDASTQEDPKQEDDSSKDETLKQVTDSNAAGNETKIEDQSDKKTKEADQEVQRG</sequence>
<feature type="compositionally biased region" description="Polar residues" evidence="1">
    <location>
        <begin position="622"/>
        <end position="631"/>
    </location>
</feature>